<sequence>MKFAFETYLIAKAPSVEPSLIVESFTNSCEIKSLAAPGIIGSLGNSRARATMFARVSSCSSPLKGVIP</sequence>
<organism evidence="1 2">
    <name type="scientific">Vigna unguiculata</name>
    <name type="common">Cowpea</name>
    <dbReference type="NCBI Taxonomy" id="3917"/>
    <lineage>
        <taxon>Eukaryota</taxon>
        <taxon>Viridiplantae</taxon>
        <taxon>Streptophyta</taxon>
        <taxon>Embryophyta</taxon>
        <taxon>Tracheophyta</taxon>
        <taxon>Spermatophyta</taxon>
        <taxon>Magnoliopsida</taxon>
        <taxon>eudicotyledons</taxon>
        <taxon>Gunneridae</taxon>
        <taxon>Pentapetalae</taxon>
        <taxon>rosids</taxon>
        <taxon>fabids</taxon>
        <taxon>Fabales</taxon>
        <taxon>Fabaceae</taxon>
        <taxon>Papilionoideae</taxon>
        <taxon>50 kb inversion clade</taxon>
        <taxon>NPAAA clade</taxon>
        <taxon>indigoferoid/millettioid clade</taxon>
        <taxon>Phaseoleae</taxon>
        <taxon>Vigna</taxon>
    </lineage>
</organism>
<evidence type="ECO:0000313" key="2">
    <source>
        <dbReference type="Proteomes" id="UP000501690"/>
    </source>
</evidence>
<evidence type="ECO:0000313" key="1">
    <source>
        <dbReference type="EMBL" id="QCE15488.1"/>
    </source>
</evidence>
<keyword evidence="2" id="KW-1185">Reference proteome</keyword>
<dbReference type="AlphaFoldDB" id="A0A4D6NQ55"/>
<reference evidence="1 2" key="1">
    <citation type="submission" date="2019-04" db="EMBL/GenBank/DDBJ databases">
        <title>An improved genome assembly and genetic linkage map for asparagus bean, Vigna unguiculata ssp. sesquipedialis.</title>
        <authorList>
            <person name="Xia Q."/>
            <person name="Zhang R."/>
            <person name="Dong Y."/>
        </authorList>
    </citation>
    <scope>NUCLEOTIDE SEQUENCE [LARGE SCALE GENOMIC DNA]</scope>
    <source>
        <tissue evidence="1">Leaf</tissue>
    </source>
</reference>
<protein>
    <submittedName>
        <fullName evidence="1">Uncharacterized protein</fullName>
    </submittedName>
</protein>
<accession>A0A4D6NQ55</accession>
<dbReference type="Proteomes" id="UP000501690">
    <property type="component" value="Linkage Group LG11"/>
</dbReference>
<gene>
    <name evidence="1" type="ORF">DEO72_LG11g2499</name>
</gene>
<proteinExistence type="predicted"/>
<dbReference type="EMBL" id="CP039355">
    <property type="protein sequence ID" value="QCE15488.1"/>
    <property type="molecule type" value="Genomic_DNA"/>
</dbReference>
<name>A0A4D6NQ55_VIGUN</name>